<dbReference type="Gene3D" id="3.40.190.10">
    <property type="entry name" value="Periplasmic binding protein-like II"/>
    <property type="match status" value="2"/>
</dbReference>
<evidence type="ECO:0000313" key="2">
    <source>
        <dbReference type="Proteomes" id="UP000295110"/>
    </source>
</evidence>
<protein>
    <submittedName>
        <fullName evidence="1">Amino acid ABC transporter substrate-binding protein (PAAT family)</fullName>
    </submittedName>
</protein>
<dbReference type="AlphaFoldDB" id="A0A4R3UZI2"/>
<evidence type="ECO:0000313" key="1">
    <source>
        <dbReference type="EMBL" id="TCU96227.1"/>
    </source>
</evidence>
<comment type="caution">
    <text evidence="1">The sequence shown here is derived from an EMBL/GenBank/DDBJ whole genome shotgun (WGS) entry which is preliminary data.</text>
</comment>
<proteinExistence type="predicted"/>
<accession>A0A4R3UZI2</accession>
<reference evidence="1 2" key="1">
    <citation type="submission" date="2019-03" db="EMBL/GenBank/DDBJ databases">
        <title>Genomic Encyclopedia of Type Strains, Phase IV (KMG-IV): sequencing the most valuable type-strain genomes for metagenomic binning, comparative biology and taxonomic classification.</title>
        <authorList>
            <person name="Goeker M."/>
        </authorList>
    </citation>
    <scope>NUCLEOTIDE SEQUENCE [LARGE SCALE GENOMIC DNA]</scope>
    <source>
        <strain evidence="1 2">DSM 654</strain>
    </source>
</reference>
<dbReference type="RefSeq" id="WP_132572333.1">
    <property type="nucleotide sequence ID" value="NZ_CBCSGL010000011.1"/>
</dbReference>
<dbReference type="SUPFAM" id="SSF53850">
    <property type="entry name" value="Periplasmic binding protein-like II"/>
    <property type="match status" value="1"/>
</dbReference>
<dbReference type="OrthoDB" id="547680at2"/>
<dbReference type="EMBL" id="SMBU01000014">
    <property type="protein sequence ID" value="TCU96227.1"/>
    <property type="molecule type" value="Genomic_DNA"/>
</dbReference>
<name>A0A4R3UZI2_ROSSA</name>
<organism evidence="1 2">
    <name type="scientific">Roseateles saccharophilus</name>
    <name type="common">Pseudomonas saccharophila</name>
    <dbReference type="NCBI Taxonomy" id="304"/>
    <lineage>
        <taxon>Bacteria</taxon>
        <taxon>Pseudomonadati</taxon>
        <taxon>Pseudomonadota</taxon>
        <taxon>Betaproteobacteria</taxon>
        <taxon>Burkholderiales</taxon>
        <taxon>Sphaerotilaceae</taxon>
        <taxon>Roseateles</taxon>
    </lineage>
</organism>
<sequence length="286" mass="32196">MRRRTLLSLLMAEAVAGHAGGAPTTLLYPLHDESRVLLWRYHEALIRQALQRSGASYQIAESAQPMTQSRVLRELADATGSLDLAWTMTSIEREALLQPVRVPVDRGLIGFRLAFVRPEHVDRWQSVRSLEDLRPYVAGQGLDWPDTEILRANGLTVRGASRYTALFDMLRLGRVDYFPRAAFEIDGEIASGMAAGLVVEPHVLLRYPAASYLFVRRDRPELAADLQRGLDAMVADGSFARLFQQHFGDLISRHRLLQRTRILLNNPLLPPQTPLHKAGYWLLVDG</sequence>
<gene>
    <name evidence="1" type="ORF">EV671_1014105</name>
</gene>
<keyword evidence="2" id="KW-1185">Reference proteome</keyword>
<dbReference type="Proteomes" id="UP000295110">
    <property type="component" value="Unassembled WGS sequence"/>
</dbReference>